<reference evidence="2 3" key="1">
    <citation type="submission" date="2019-10" db="EMBL/GenBank/DDBJ databases">
        <title>Cardiobacteriales fam. a chemoheterotrophic member of the order Cardiobacteriales, and proposal of Cardiobacteriales fam. nov.</title>
        <authorList>
            <person name="Wang C."/>
        </authorList>
    </citation>
    <scope>NUCLEOTIDE SEQUENCE [LARGE SCALE GENOMIC DNA]</scope>
    <source>
        <strain evidence="2 3">ML27</strain>
    </source>
</reference>
<evidence type="ECO:0000256" key="1">
    <source>
        <dbReference type="SAM" id="Phobius"/>
    </source>
</evidence>
<dbReference type="RefSeq" id="WP_152810542.1">
    <property type="nucleotide sequence ID" value="NZ_WHNW01000008.1"/>
</dbReference>
<keyword evidence="1" id="KW-0812">Transmembrane</keyword>
<dbReference type="InParanoid" id="A0A6N7F3U3"/>
<dbReference type="EMBL" id="WHNW01000008">
    <property type="protein sequence ID" value="MPV86546.1"/>
    <property type="molecule type" value="Genomic_DNA"/>
</dbReference>
<dbReference type="AlphaFoldDB" id="A0A6N7F3U3"/>
<evidence type="ECO:0000313" key="2">
    <source>
        <dbReference type="EMBL" id="MPV86546.1"/>
    </source>
</evidence>
<keyword evidence="3" id="KW-1185">Reference proteome</keyword>
<feature type="transmembrane region" description="Helical" evidence="1">
    <location>
        <begin position="7"/>
        <end position="25"/>
    </location>
</feature>
<protein>
    <submittedName>
        <fullName evidence="2">Uncharacterized protein</fullName>
    </submittedName>
</protein>
<feature type="transmembrane region" description="Helical" evidence="1">
    <location>
        <begin position="69"/>
        <end position="93"/>
    </location>
</feature>
<feature type="transmembrane region" description="Helical" evidence="1">
    <location>
        <begin position="31"/>
        <end position="48"/>
    </location>
</feature>
<gene>
    <name evidence="2" type="ORF">GCU85_07365</name>
</gene>
<proteinExistence type="predicted"/>
<comment type="caution">
    <text evidence="2">The sequence shown here is derived from an EMBL/GenBank/DDBJ whole genome shotgun (WGS) entry which is preliminary data.</text>
</comment>
<dbReference type="Proteomes" id="UP000471298">
    <property type="component" value="Unassembled WGS sequence"/>
</dbReference>
<sequence>MSITSRIVSFLAFNLWIIPIALSQSKLKERLIVGFLFFIIGMIVRFFYLRKATNFAVNAGENNKEIAILWVYVALSIFLSLFLCMVLGVFGVINFETGLK</sequence>
<evidence type="ECO:0000313" key="3">
    <source>
        <dbReference type="Proteomes" id="UP000471298"/>
    </source>
</evidence>
<keyword evidence="1" id="KW-1133">Transmembrane helix</keyword>
<accession>A0A6N7F3U3</accession>
<organism evidence="2 3">
    <name type="scientific">Ostreibacterium oceani</name>
    <dbReference type="NCBI Taxonomy" id="2654998"/>
    <lineage>
        <taxon>Bacteria</taxon>
        <taxon>Pseudomonadati</taxon>
        <taxon>Pseudomonadota</taxon>
        <taxon>Gammaproteobacteria</taxon>
        <taxon>Cardiobacteriales</taxon>
        <taxon>Ostreibacteriaceae</taxon>
        <taxon>Ostreibacterium</taxon>
    </lineage>
</organism>
<keyword evidence="1" id="KW-0472">Membrane</keyword>
<name>A0A6N7F3U3_9GAMM</name>